<accession>A0AAF0T962</accession>
<organism evidence="2 3">
    <name type="scientific">Solanum verrucosum</name>
    <dbReference type="NCBI Taxonomy" id="315347"/>
    <lineage>
        <taxon>Eukaryota</taxon>
        <taxon>Viridiplantae</taxon>
        <taxon>Streptophyta</taxon>
        <taxon>Embryophyta</taxon>
        <taxon>Tracheophyta</taxon>
        <taxon>Spermatophyta</taxon>
        <taxon>Magnoliopsida</taxon>
        <taxon>eudicotyledons</taxon>
        <taxon>Gunneridae</taxon>
        <taxon>Pentapetalae</taxon>
        <taxon>asterids</taxon>
        <taxon>lamiids</taxon>
        <taxon>Solanales</taxon>
        <taxon>Solanaceae</taxon>
        <taxon>Solanoideae</taxon>
        <taxon>Solaneae</taxon>
        <taxon>Solanum</taxon>
    </lineage>
</organism>
<reference evidence="2" key="1">
    <citation type="submission" date="2023-08" db="EMBL/GenBank/DDBJ databases">
        <title>A de novo genome assembly of Solanum verrucosum Schlechtendal, a Mexican diploid species geographically isolated from the other diploid A-genome species in potato relatives.</title>
        <authorList>
            <person name="Hosaka K."/>
        </authorList>
    </citation>
    <scope>NUCLEOTIDE SEQUENCE</scope>
    <source>
        <tissue evidence="2">Young leaves</tissue>
    </source>
</reference>
<evidence type="ECO:0000256" key="1">
    <source>
        <dbReference type="SAM" id="MobiDB-lite"/>
    </source>
</evidence>
<feature type="compositionally biased region" description="Basic and acidic residues" evidence="1">
    <location>
        <begin position="71"/>
        <end position="90"/>
    </location>
</feature>
<evidence type="ECO:0000313" key="2">
    <source>
        <dbReference type="EMBL" id="WMV09444.1"/>
    </source>
</evidence>
<sequence length="90" mass="10422">MDKMMTQLDLLSKNVMVSGSMVMTVVGVSGEIPEDVHFEALYNEEVSFLANQREGFRPNYLRLAGNQGWNRGRDDDWKDRDREWNDHGTN</sequence>
<dbReference type="Proteomes" id="UP001234989">
    <property type="component" value="Chromosome 1"/>
</dbReference>
<dbReference type="AlphaFoldDB" id="A0AAF0T962"/>
<protein>
    <submittedName>
        <fullName evidence="2">Uncharacterized protein</fullName>
    </submittedName>
</protein>
<evidence type="ECO:0000313" key="3">
    <source>
        <dbReference type="Proteomes" id="UP001234989"/>
    </source>
</evidence>
<proteinExistence type="predicted"/>
<keyword evidence="3" id="KW-1185">Reference proteome</keyword>
<gene>
    <name evidence="2" type="ORF">MTR67_002829</name>
</gene>
<feature type="region of interest" description="Disordered" evidence="1">
    <location>
        <begin position="63"/>
        <end position="90"/>
    </location>
</feature>
<name>A0AAF0T962_SOLVR</name>
<dbReference type="EMBL" id="CP133612">
    <property type="protein sequence ID" value="WMV09444.1"/>
    <property type="molecule type" value="Genomic_DNA"/>
</dbReference>